<dbReference type="Proteomes" id="UP000292408">
    <property type="component" value="Unassembled WGS sequence"/>
</dbReference>
<proteinExistence type="predicted"/>
<dbReference type="OrthoDB" id="9762066at2"/>
<accession>A0A4Q7TK99</accession>
<protein>
    <submittedName>
        <fullName evidence="2">Glycosyl hydrolase family 2</fullName>
    </submittedName>
</protein>
<dbReference type="GO" id="GO:0005975">
    <property type="term" value="P:carbohydrate metabolic process"/>
    <property type="evidence" value="ECO:0007669"/>
    <property type="project" value="InterPro"/>
</dbReference>
<dbReference type="PANTHER" id="PTHR42732:SF3">
    <property type="entry name" value="HYDROLASE"/>
    <property type="match status" value="1"/>
</dbReference>
<dbReference type="PANTHER" id="PTHR42732">
    <property type="entry name" value="BETA-GALACTOSIDASE"/>
    <property type="match status" value="1"/>
</dbReference>
<dbReference type="InterPro" id="IPR008979">
    <property type="entry name" value="Galactose-bd-like_sf"/>
</dbReference>
<dbReference type="Gene3D" id="3.20.20.80">
    <property type="entry name" value="Glycosidases"/>
    <property type="match status" value="1"/>
</dbReference>
<feature type="domain" description="Glycoside hydrolase family 2 catalytic" evidence="1">
    <location>
        <begin position="311"/>
        <end position="475"/>
    </location>
</feature>
<dbReference type="AlphaFoldDB" id="A0A4Q7TK99"/>
<reference evidence="2 3" key="1">
    <citation type="journal article" date="2015" name="Stand. Genomic Sci.">
        <title>Genomic Encyclopedia of Bacterial and Archaeal Type Strains, Phase III: the genomes of soil and plant-associated and newly described type strains.</title>
        <authorList>
            <person name="Whitman W.B."/>
            <person name="Woyke T."/>
            <person name="Klenk H.P."/>
            <person name="Zhou Y."/>
            <person name="Lilburn T.G."/>
            <person name="Beck B.J."/>
            <person name="De Vos P."/>
            <person name="Vandamme P."/>
            <person name="Eisen J.A."/>
            <person name="Garrity G."/>
            <person name="Hugenholtz P."/>
            <person name="Kyrpides N.C."/>
        </authorList>
    </citation>
    <scope>NUCLEOTIDE SEQUENCE [LARGE SCALE GENOMIC DNA]</scope>
    <source>
        <strain evidence="2 3">AC4r</strain>
    </source>
</reference>
<name>A0A4Q7TK99_9MICO</name>
<evidence type="ECO:0000313" key="3">
    <source>
        <dbReference type="Proteomes" id="UP000292408"/>
    </source>
</evidence>
<dbReference type="SUPFAM" id="SSF51445">
    <property type="entry name" value="(Trans)glycosidases"/>
    <property type="match status" value="1"/>
</dbReference>
<dbReference type="EMBL" id="SGXT01000014">
    <property type="protein sequence ID" value="RZT60853.1"/>
    <property type="molecule type" value="Genomic_DNA"/>
</dbReference>
<gene>
    <name evidence="2" type="ORF">EV140_1378</name>
</gene>
<dbReference type="InterPro" id="IPR006103">
    <property type="entry name" value="Glyco_hydro_2_cat"/>
</dbReference>
<dbReference type="Pfam" id="PF02836">
    <property type="entry name" value="Glyco_hydro_2_C"/>
    <property type="match status" value="1"/>
</dbReference>
<dbReference type="InterPro" id="IPR017853">
    <property type="entry name" value="GH"/>
</dbReference>
<keyword evidence="2" id="KW-0378">Hydrolase</keyword>
<dbReference type="InterPro" id="IPR051913">
    <property type="entry name" value="GH2_Domain-Containing"/>
</dbReference>
<organism evidence="2 3">
    <name type="scientific">Microcella alkaliphila</name>
    <dbReference type="NCBI Taxonomy" id="279828"/>
    <lineage>
        <taxon>Bacteria</taxon>
        <taxon>Bacillati</taxon>
        <taxon>Actinomycetota</taxon>
        <taxon>Actinomycetes</taxon>
        <taxon>Micrococcales</taxon>
        <taxon>Microbacteriaceae</taxon>
        <taxon>Microcella</taxon>
    </lineage>
</organism>
<dbReference type="SUPFAM" id="SSF49785">
    <property type="entry name" value="Galactose-binding domain-like"/>
    <property type="match status" value="1"/>
</dbReference>
<keyword evidence="3" id="KW-1185">Reference proteome</keyword>
<evidence type="ECO:0000313" key="2">
    <source>
        <dbReference type="EMBL" id="RZT60853.1"/>
    </source>
</evidence>
<comment type="caution">
    <text evidence="2">The sequence shown here is derived from an EMBL/GenBank/DDBJ whole genome shotgun (WGS) entry which is preliminary data.</text>
</comment>
<evidence type="ECO:0000259" key="1">
    <source>
        <dbReference type="Pfam" id="PF02836"/>
    </source>
</evidence>
<dbReference type="GO" id="GO:0004553">
    <property type="term" value="F:hydrolase activity, hydrolyzing O-glycosyl compounds"/>
    <property type="evidence" value="ECO:0007669"/>
    <property type="project" value="InterPro"/>
</dbReference>
<sequence length="614" mass="67295">MHTVAHIDPALRARHPRPRAIRGSWVSLDGEWEFASESDPQRSGEPVVDGRPAHAALDRIITVPFPPESELSGIGDTAPHDRLWYRRIVTRAELEAAGAGNTHRRVLAHFGAVDYRCRVWVGDRLAGEHTGGHTPFTFDITDLIDGEGDTSVLVCVEDHAADVEQPRGKQDWQAEPHSIWYHRTSGIWQSVWLEAVSARYIDNLQIDADIVTATVTVTATLAGAPRGAGELAVQLELEGRHLGSATATVEAGATSVTVVCPVPELRNGQAIQDLVWSPEHPRLVDVAVELRGPDDARDALLAYTGLRTVGVADGRFLLNDQPREVRAVLSQGFWAESHLAAPDDDALRREVQLILDLGFTTARIHEKVEDPRFLYWADRLGLMLWVEMPSAYAFTPRAVERTLTEWLAVVARDRSNPSVVAWVPLNESWGVQLAAHDPAQIHFIEAMYRVTKALDPHRPVISNDGWEHATSDLLTVHDYTVDPEAFRRRYADANAARPSLAGIGPAGRRMHVGDFPATRSAPIVVSEFGGVTYAPDAPAGTTWGYAVVDDSEAFAELVGALLDGVRGNPAIAGWCYTQLTDTLQEANGLVTADRQPKLPIERMRALITGEGAHR</sequence>
<dbReference type="Gene3D" id="2.60.120.260">
    <property type="entry name" value="Galactose-binding domain-like"/>
    <property type="match status" value="1"/>
</dbReference>
<dbReference type="RefSeq" id="WP_130282346.1">
    <property type="nucleotide sequence ID" value="NZ_SGXT01000014.1"/>
</dbReference>